<dbReference type="SUPFAM" id="SSF55874">
    <property type="entry name" value="ATPase domain of HSP90 chaperone/DNA topoisomerase II/histidine kinase"/>
    <property type="match status" value="1"/>
</dbReference>
<dbReference type="Pfam" id="PF02518">
    <property type="entry name" value="HATPase_c"/>
    <property type="match status" value="1"/>
</dbReference>
<dbReference type="InterPro" id="IPR050482">
    <property type="entry name" value="Sensor_HK_TwoCompSys"/>
</dbReference>
<dbReference type="InterPro" id="IPR029016">
    <property type="entry name" value="GAF-like_dom_sf"/>
</dbReference>
<dbReference type="SMART" id="SM00065">
    <property type="entry name" value="GAF"/>
    <property type="match status" value="1"/>
</dbReference>
<keyword evidence="3" id="KW-0808">Transferase</keyword>
<dbReference type="SUPFAM" id="SSF55781">
    <property type="entry name" value="GAF domain-like"/>
    <property type="match status" value="1"/>
</dbReference>
<dbReference type="PANTHER" id="PTHR24421:SF40">
    <property type="entry name" value="SENSOR HISTIDINE KINASE YHCY"/>
    <property type="match status" value="1"/>
</dbReference>
<dbReference type="EMBL" id="BSKO01000001">
    <property type="protein sequence ID" value="GLO67858.1"/>
    <property type="molecule type" value="Genomic_DNA"/>
</dbReference>
<proteinExistence type="predicted"/>
<dbReference type="InterPro" id="IPR003018">
    <property type="entry name" value="GAF"/>
</dbReference>
<evidence type="ECO:0000256" key="3">
    <source>
        <dbReference type="ARBA" id="ARBA00022679"/>
    </source>
</evidence>
<dbReference type="Pfam" id="PF07730">
    <property type="entry name" value="HisKA_3"/>
    <property type="match status" value="1"/>
</dbReference>
<gene>
    <name evidence="7" type="primary">yhcY</name>
    <name evidence="7" type="ORF">MACH08_36420</name>
</gene>
<dbReference type="PANTHER" id="PTHR24421">
    <property type="entry name" value="NITRATE/NITRITE SENSOR PROTEIN NARX-RELATED"/>
    <property type="match status" value="1"/>
</dbReference>
<dbReference type="InterPro" id="IPR036890">
    <property type="entry name" value="HATPase_C_sf"/>
</dbReference>
<evidence type="ECO:0000256" key="2">
    <source>
        <dbReference type="ARBA" id="ARBA00012438"/>
    </source>
</evidence>
<feature type="domain" description="GAF" evidence="6">
    <location>
        <begin position="24"/>
        <end position="178"/>
    </location>
</feature>
<evidence type="ECO:0000256" key="1">
    <source>
        <dbReference type="ARBA" id="ARBA00000085"/>
    </source>
</evidence>
<keyword evidence="5" id="KW-0902">Two-component regulatory system</keyword>
<dbReference type="Gene3D" id="3.30.565.10">
    <property type="entry name" value="Histidine kinase-like ATPase, C-terminal domain"/>
    <property type="match status" value="1"/>
</dbReference>
<evidence type="ECO:0000256" key="4">
    <source>
        <dbReference type="ARBA" id="ARBA00022777"/>
    </source>
</evidence>
<dbReference type="EC" id="2.7.13.3" evidence="2"/>
<dbReference type="Gene3D" id="1.20.5.1930">
    <property type="match status" value="1"/>
</dbReference>
<organism evidence="7 8">
    <name type="scientific">Oceanobacillus kimchii</name>
    <dbReference type="NCBI Taxonomy" id="746691"/>
    <lineage>
        <taxon>Bacteria</taxon>
        <taxon>Bacillati</taxon>
        <taxon>Bacillota</taxon>
        <taxon>Bacilli</taxon>
        <taxon>Bacillales</taxon>
        <taxon>Bacillaceae</taxon>
        <taxon>Oceanobacillus</taxon>
    </lineage>
</organism>
<keyword evidence="4 7" id="KW-0418">Kinase</keyword>
<dbReference type="RefSeq" id="WP_017798396.1">
    <property type="nucleotide sequence ID" value="NZ_BSKO01000001.1"/>
</dbReference>
<dbReference type="Pfam" id="PF13185">
    <property type="entry name" value="GAF_2"/>
    <property type="match status" value="1"/>
</dbReference>
<dbReference type="Proteomes" id="UP001275436">
    <property type="component" value="Unassembled WGS sequence"/>
</dbReference>
<dbReference type="Gene3D" id="3.30.450.40">
    <property type="match status" value="1"/>
</dbReference>
<dbReference type="InterPro" id="IPR003594">
    <property type="entry name" value="HATPase_dom"/>
</dbReference>
<dbReference type="GO" id="GO:0016301">
    <property type="term" value="F:kinase activity"/>
    <property type="evidence" value="ECO:0007669"/>
    <property type="project" value="UniProtKB-KW"/>
</dbReference>
<comment type="caution">
    <text evidence="7">The sequence shown here is derived from an EMBL/GenBank/DDBJ whole genome shotgun (WGS) entry which is preliminary data.</text>
</comment>
<accession>A0ABQ5TQD0</accession>
<name>A0ABQ5TQD0_9BACI</name>
<protein>
    <recommendedName>
        <fullName evidence="2">histidine kinase</fullName>
        <ecNumber evidence="2">2.7.13.3</ecNumber>
    </recommendedName>
</protein>
<dbReference type="CDD" id="cd16917">
    <property type="entry name" value="HATPase_UhpB-NarQ-NarX-like"/>
    <property type="match status" value="1"/>
</dbReference>
<sequence length="381" mass="42857">MSSNPLTEGSILKEIAELLNEGTEITQTLHEVLEKLLQVTGFQIGWIFLIDENGDQKNPKLTASHALPPALSANNCYRMKKKSCWCVNRYRKGELTKASNIIECQRIESALRENDPKNDGLTHHATVPLQAGNERFGILNVGSPNKTHFHKQELALLESIAYQIGTALKRIYLTQKEQDIALHTERTRLARDLHDSVNQLLFSLSLTARAGQEMTAQPEVKDTFQYIQDLSQEALSEMRTFIKQLRPPALENGLISSFINYAKVLDLHIHTKMSGIEPIDPQVEEALWRIGQEAMANCKKHSGQQDIFIEMNTEGSNIILSISDNGAGFFYDKDFEMPTMGLRSMQSRAEEIGGKFQLTSKVGMGTFIQISIPLLKEENQT</sequence>
<dbReference type="InterPro" id="IPR011712">
    <property type="entry name" value="Sig_transdc_His_kin_sub3_dim/P"/>
</dbReference>
<keyword evidence="8" id="KW-1185">Reference proteome</keyword>
<comment type="catalytic activity">
    <reaction evidence="1">
        <text>ATP + protein L-histidine = ADP + protein N-phospho-L-histidine.</text>
        <dbReference type="EC" id="2.7.13.3"/>
    </reaction>
</comment>
<evidence type="ECO:0000256" key="5">
    <source>
        <dbReference type="ARBA" id="ARBA00023012"/>
    </source>
</evidence>
<evidence type="ECO:0000259" key="6">
    <source>
        <dbReference type="SMART" id="SM00065"/>
    </source>
</evidence>
<evidence type="ECO:0000313" key="7">
    <source>
        <dbReference type="EMBL" id="GLO67858.1"/>
    </source>
</evidence>
<reference evidence="7 8" key="1">
    <citation type="submission" date="2023-02" db="EMBL/GenBank/DDBJ databases">
        <title>Oceanobacillus kimchii IFOP_LL358 isolated form Alexandrium catenella lab strain.</title>
        <authorList>
            <person name="Gajardo G."/>
            <person name="Ueki S."/>
            <person name="Maruyama F."/>
        </authorList>
    </citation>
    <scope>NUCLEOTIDE SEQUENCE [LARGE SCALE GENOMIC DNA]</scope>
    <source>
        <strain evidence="7 8">IFOP_LL358</strain>
    </source>
</reference>
<evidence type="ECO:0000313" key="8">
    <source>
        <dbReference type="Proteomes" id="UP001275436"/>
    </source>
</evidence>